<evidence type="ECO:0000256" key="3">
    <source>
        <dbReference type="ARBA" id="ARBA00023180"/>
    </source>
</evidence>
<evidence type="ECO:0000256" key="2">
    <source>
        <dbReference type="ARBA" id="ARBA00023157"/>
    </source>
</evidence>
<dbReference type="AlphaFoldDB" id="A0A8T0S119"/>
<dbReference type="SUPFAM" id="SSF49503">
    <property type="entry name" value="Cupredoxins"/>
    <property type="match status" value="1"/>
</dbReference>
<gene>
    <name evidence="8" type="ORF">PVAP13_5NG469700</name>
</gene>
<dbReference type="FunFam" id="2.60.40.420:FF:000018">
    <property type="entry name" value="Lamin-like protein"/>
    <property type="match status" value="1"/>
</dbReference>
<comment type="similarity">
    <text evidence="4">Belongs to the early nodulin-like (ENODL) family.</text>
</comment>
<dbReference type="Pfam" id="PF02298">
    <property type="entry name" value="Cu_bind_like"/>
    <property type="match status" value="1"/>
</dbReference>
<name>A0A8T0S119_PANVG</name>
<evidence type="ECO:0000256" key="6">
    <source>
        <dbReference type="SAM" id="Phobius"/>
    </source>
</evidence>
<comment type="caution">
    <text evidence="8">The sequence shown here is derived from an EMBL/GenBank/DDBJ whole genome shotgun (WGS) entry which is preliminary data.</text>
</comment>
<organism evidence="8 9">
    <name type="scientific">Panicum virgatum</name>
    <name type="common">Blackwell switchgrass</name>
    <dbReference type="NCBI Taxonomy" id="38727"/>
    <lineage>
        <taxon>Eukaryota</taxon>
        <taxon>Viridiplantae</taxon>
        <taxon>Streptophyta</taxon>
        <taxon>Embryophyta</taxon>
        <taxon>Tracheophyta</taxon>
        <taxon>Spermatophyta</taxon>
        <taxon>Magnoliopsida</taxon>
        <taxon>Liliopsida</taxon>
        <taxon>Poales</taxon>
        <taxon>Poaceae</taxon>
        <taxon>PACMAD clade</taxon>
        <taxon>Panicoideae</taxon>
        <taxon>Panicodae</taxon>
        <taxon>Paniceae</taxon>
        <taxon>Panicinae</taxon>
        <taxon>Panicum</taxon>
        <taxon>Panicum sect. Hiantes</taxon>
    </lineage>
</organism>
<dbReference type="InterPro" id="IPR008972">
    <property type="entry name" value="Cupredoxin"/>
</dbReference>
<keyword evidence="1" id="KW-0732">Signal</keyword>
<keyword evidence="2" id="KW-1015">Disulfide bond</keyword>
<dbReference type="PANTHER" id="PTHR33021:SF214">
    <property type="entry name" value="BLUE COPPER PROTEIN"/>
    <property type="match status" value="1"/>
</dbReference>
<evidence type="ECO:0000256" key="4">
    <source>
        <dbReference type="ARBA" id="ARBA00035011"/>
    </source>
</evidence>
<keyword evidence="6" id="KW-0472">Membrane</keyword>
<dbReference type="InterPro" id="IPR003245">
    <property type="entry name" value="Phytocyanin_dom"/>
</dbReference>
<protein>
    <recommendedName>
        <fullName evidence="7">Phytocyanin domain-containing protein</fullName>
    </recommendedName>
</protein>
<dbReference type="Gene3D" id="2.60.40.420">
    <property type="entry name" value="Cupredoxins - blue copper proteins"/>
    <property type="match status" value="1"/>
</dbReference>
<dbReference type="CDD" id="cd11017">
    <property type="entry name" value="Phytocyanin_like_1"/>
    <property type="match status" value="1"/>
</dbReference>
<feature type="transmembrane region" description="Helical" evidence="6">
    <location>
        <begin position="78"/>
        <end position="101"/>
    </location>
</feature>
<evidence type="ECO:0000256" key="5">
    <source>
        <dbReference type="ARBA" id="ARBA00037626"/>
    </source>
</evidence>
<keyword evidence="6" id="KW-0812">Transmembrane</keyword>
<keyword evidence="3" id="KW-0325">Glycoprotein</keyword>
<evidence type="ECO:0000313" key="9">
    <source>
        <dbReference type="Proteomes" id="UP000823388"/>
    </source>
</evidence>
<evidence type="ECO:0000259" key="7">
    <source>
        <dbReference type="PROSITE" id="PS51485"/>
    </source>
</evidence>
<proteinExistence type="inferred from homology"/>
<evidence type="ECO:0000256" key="1">
    <source>
        <dbReference type="ARBA" id="ARBA00022729"/>
    </source>
</evidence>
<sequence>MQVRVHTLHASNAVKQQIPPSFFLYEKRFTGPEKRRNAHRFPLHKCPVPIPRISSTFPPRRRRPCPARPPEMATSPRLLLLVVLLLFASAAAPSAAVRLVVGGGKRWAPNVNYTDWADGHEFHVGDWLEFDYEKDRYDVVQVNETAYAKCDGGSPILSYSRGRSFVFRLNTTGRLYFICSRGYCWNGMRVSVLVQPAPPPPAAMAPSSHARAATGVWRWAALTVLIGLAVPFRV</sequence>
<keyword evidence="6" id="KW-1133">Transmembrane helix</keyword>
<reference evidence="8 9" key="1">
    <citation type="submission" date="2020-05" db="EMBL/GenBank/DDBJ databases">
        <title>WGS assembly of Panicum virgatum.</title>
        <authorList>
            <person name="Lovell J.T."/>
            <person name="Jenkins J."/>
            <person name="Shu S."/>
            <person name="Juenger T.E."/>
            <person name="Schmutz J."/>
        </authorList>
    </citation>
    <scope>NUCLEOTIDE SEQUENCE [LARGE SCALE GENOMIC DNA]</scope>
    <source>
        <strain evidence="9">cv. AP13</strain>
    </source>
</reference>
<dbReference type="EMBL" id="CM029046">
    <property type="protein sequence ID" value="KAG2591887.1"/>
    <property type="molecule type" value="Genomic_DNA"/>
</dbReference>
<dbReference type="PANTHER" id="PTHR33021">
    <property type="entry name" value="BLUE COPPER PROTEIN"/>
    <property type="match status" value="1"/>
</dbReference>
<dbReference type="Proteomes" id="UP000823388">
    <property type="component" value="Chromosome 5N"/>
</dbReference>
<dbReference type="InterPro" id="IPR039391">
    <property type="entry name" value="Phytocyanin-like"/>
</dbReference>
<accession>A0A8T0S119</accession>
<evidence type="ECO:0000313" key="8">
    <source>
        <dbReference type="EMBL" id="KAG2591887.1"/>
    </source>
</evidence>
<feature type="domain" description="Phytocyanin" evidence="7">
    <location>
        <begin position="97"/>
        <end position="196"/>
    </location>
</feature>
<keyword evidence="9" id="KW-1185">Reference proteome</keyword>
<dbReference type="GO" id="GO:0009055">
    <property type="term" value="F:electron transfer activity"/>
    <property type="evidence" value="ECO:0007669"/>
    <property type="project" value="InterPro"/>
</dbReference>
<dbReference type="PROSITE" id="PS51485">
    <property type="entry name" value="PHYTOCYANIN"/>
    <property type="match status" value="1"/>
</dbReference>
<dbReference type="GO" id="GO:0005886">
    <property type="term" value="C:plasma membrane"/>
    <property type="evidence" value="ECO:0007669"/>
    <property type="project" value="TreeGrafter"/>
</dbReference>
<comment type="function">
    <text evidence="5">May act as a carbohydrate transporter.</text>
</comment>